<organism evidence="2 3">
    <name type="scientific">Lepeophtheirus salmonis</name>
    <name type="common">Salmon louse</name>
    <name type="synonym">Caligus salmonis</name>
    <dbReference type="NCBI Taxonomy" id="72036"/>
    <lineage>
        <taxon>Eukaryota</taxon>
        <taxon>Metazoa</taxon>
        <taxon>Ecdysozoa</taxon>
        <taxon>Arthropoda</taxon>
        <taxon>Crustacea</taxon>
        <taxon>Multicrustacea</taxon>
        <taxon>Hexanauplia</taxon>
        <taxon>Copepoda</taxon>
        <taxon>Siphonostomatoida</taxon>
        <taxon>Caligidae</taxon>
        <taxon>Lepeophtheirus</taxon>
    </lineage>
</organism>
<feature type="region of interest" description="Disordered" evidence="1">
    <location>
        <begin position="177"/>
        <end position="255"/>
    </location>
</feature>
<keyword evidence="2" id="KW-0378">Hydrolase</keyword>
<dbReference type="EMBL" id="HG994582">
    <property type="protein sequence ID" value="CAF2891828.1"/>
    <property type="molecule type" value="Genomic_DNA"/>
</dbReference>
<dbReference type="OrthoDB" id="5600252at2759"/>
<name>A0A7R8CTT0_LEPSM</name>
<dbReference type="GO" id="GO:0003724">
    <property type="term" value="F:RNA helicase activity"/>
    <property type="evidence" value="ECO:0007669"/>
    <property type="project" value="UniProtKB-EC"/>
</dbReference>
<keyword evidence="3" id="KW-1185">Reference proteome</keyword>
<accession>A0A7R8CTT0</accession>
<protein>
    <submittedName>
        <fullName evidence="2">DHX9</fullName>
        <ecNumber evidence="2">3.6.4.13</ecNumber>
    </submittedName>
</protein>
<dbReference type="Proteomes" id="UP000675881">
    <property type="component" value="Chromosome 3"/>
</dbReference>
<feature type="compositionally biased region" description="Polar residues" evidence="1">
    <location>
        <begin position="116"/>
        <end position="134"/>
    </location>
</feature>
<feature type="compositionally biased region" description="Gly residues" evidence="1">
    <location>
        <begin position="243"/>
        <end position="255"/>
    </location>
</feature>
<evidence type="ECO:0000313" key="2">
    <source>
        <dbReference type="EMBL" id="CAF2891828.1"/>
    </source>
</evidence>
<reference evidence="2" key="1">
    <citation type="submission" date="2021-02" db="EMBL/GenBank/DDBJ databases">
        <authorList>
            <person name="Bekaert M."/>
        </authorList>
    </citation>
    <scope>NUCLEOTIDE SEQUENCE</scope>
    <source>
        <strain evidence="2">IoA-00</strain>
    </source>
</reference>
<dbReference type="AlphaFoldDB" id="A0A7R8CTT0"/>
<evidence type="ECO:0000313" key="3">
    <source>
        <dbReference type="Proteomes" id="UP000675881"/>
    </source>
</evidence>
<evidence type="ECO:0000256" key="1">
    <source>
        <dbReference type="SAM" id="MobiDB-lite"/>
    </source>
</evidence>
<feature type="compositionally biased region" description="Low complexity" evidence="1">
    <location>
        <begin position="213"/>
        <end position="224"/>
    </location>
</feature>
<proteinExistence type="predicted"/>
<sequence>MRVTADAKSQLKDLLIKAGFPEECMIPQCYNFSGPDGKLDVVIALLIMGLYPNICMHKEKRKVLTTEAREQLLSINLRHGNRKMNRNYNSDDGPPAKRGGYAKSFGRGHSSGGLFGNNTPTGRPDNMNDTGGQWNSNRGGGMMGGRNSSGGGRGSLGSNFSRGGSFSGNFSRGGSFGGNLDRRGGGSYSGTSGRGGGSSFGGNLGREGGNSFGGNFARGRGNFNSRRDNGGQSFGRGFSNSYSGGGGNRGYGGGY</sequence>
<dbReference type="EC" id="3.6.4.13" evidence="2"/>
<feature type="compositionally biased region" description="Gly residues" evidence="1">
    <location>
        <begin position="138"/>
        <end position="155"/>
    </location>
</feature>
<gene>
    <name evidence="2" type="ORF">LSAA_7348</name>
</gene>
<feature type="compositionally biased region" description="Gly residues" evidence="1">
    <location>
        <begin position="185"/>
        <end position="212"/>
    </location>
</feature>
<feature type="region of interest" description="Disordered" evidence="1">
    <location>
        <begin position="83"/>
        <end position="158"/>
    </location>
</feature>
<dbReference type="GO" id="GO:0016787">
    <property type="term" value="F:hydrolase activity"/>
    <property type="evidence" value="ECO:0007669"/>
    <property type="project" value="UniProtKB-KW"/>
</dbReference>